<dbReference type="Proteomes" id="UP000272400">
    <property type="component" value="Unassembled WGS sequence"/>
</dbReference>
<dbReference type="Pfam" id="PF01019">
    <property type="entry name" value="G_glu_transpept"/>
    <property type="match status" value="2"/>
</dbReference>
<reference evidence="1 2" key="1">
    <citation type="submission" date="2018-11" db="EMBL/GenBank/DDBJ databases">
        <title>Sequencing the genomes of 1000 actinobacteria strains.</title>
        <authorList>
            <person name="Klenk H.-P."/>
        </authorList>
    </citation>
    <scope>NUCLEOTIDE SEQUENCE [LARGE SCALE GENOMIC DNA]</scope>
    <source>
        <strain evidence="1 2">DSM 44254</strain>
    </source>
</reference>
<dbReference type="EMBL" id="RJKE01000001">
    <property type="protein sequence ID" value="ROO86649.1"/>
    <property type="molecule type" value="Genomic_DNA"/>
</dbReference>
<protein>
    <submittedName>
        <fullName evidence="1">Gamma-glutamyltranspeptidase/glutathione hydrolase</fullName>
    </submittedName>
</protein>
<dbReference type="Gene3D" id="3.60.20.40">
    <property type="match status" value="1"/>
</dbReference>
<name>A0A3N1CZF0_9ACTN</name>
<dbReference type="AlphaFoldDB" id="A0A3N1CZF0"/>
<gene>
    <name evidence="1" type="ORF">EDD29_4226</name>
</gene>
<dbReference type="InterPro" id="IPR043137">
    <property type="entry name" value="GGT_ssub_C"/>
</dbReference>
<keyword evidence="1" id="KW-0378">Hydrolase</keyword>
<dbReference type="GO" id="GO:0016787">
    <property type="term" value="F:hydrolase activity"/>
    <property type="evidence" value="ECO:0007669"/>
    <property type="project" value="UniProtKB-KW"/>
</dbReference>
<accession>A0A3N1CZF0</accession>
<evidence type="ECO:0000313" key="1">
    <source>
        <dbReference type="EMBL" id="ROO86649.1"/>
    </source>
</evidence>
<proteinExistence type="predicted"/>
<organism evidence="1 2">
    <name type="scientific">Actinocorallia herbida</name>
    <dbReference type="NCBI Taxonomy" id="58109"/>
    <lineage>
        <taxon>Bacteria</taxon>
        <taxon>Bacillati</taxon>
        <taxon>Actinomycetota</taxon>
        <taxon>Actinomycetes</taxon>
        <taxon>Streptosporangiales</taxon>
        <taxon>Thermomonosporaceae</taxon>
        <taxon>Actinocorallia</taxon>
    </lineage>
</organism>
<dbReference type="PANTHER" id="PTHR43881:SF1">
    <property type="entry name" value="GAMMA-GLUTAMYLTRANSPEPTIDASE (AFU_ORTHOLOGUE AFUA_4G13580)"/>
    <property type="match status" value="1"/>
</dbReference>
<dbReference type="SUPFAM" id="SSF56235">
    <property type="entry name" value="N-terminal nucleophile aminohydrolases (Ntn hydrolases)"/>
    <property type="match status" value="1"/>
</dbReference>
<dbReference type="InterPro" id="IPR052896">
    <property type="entry name" value="GGT-like_enzyme"/>
</dbReference>
<dbReference type="PRINTS" id="PR01210">
    <property type="entry name" value="GGTRANSPTASE"/>
</dbReference>
<dbReference type="RefSeq" id="WP_170201484.1">
    <property type="nucleotide sequence ID" value="NZ_RJKE01000001.1"/>
</dbReference>
<comment type="caution">
    <text evidence="1">The sequence shown here is derived from an EMBL/GenBank/DDBJ whole genome shotgun (WGS) entry which is preliminary data.</text>
</comment>
<sequence>MTQHTELARRAVASGTLGAVAAGARPAAAIGTAILLQGGNAYDAAVAAALAETVLLPSKCGPAGDVVALHLGADADRPASLISVGKAPARLYGAAEATGWAPCVTGPLSVGVPGAPAGYSALAARGRLGLAALTRPAIDLARRGIIWSSVNRRLVAESLDVLTEWQPQGTRYSPTDGPLPLGSRVRLPGLADVLTEFADRGAELFTGALGERVVAYVTGHGGVVEPADLRPVPPLETPAGHAPIDGTDVWATPAPTYGPALLAALAEGGAPEAVRAALAGLRAPTGLPPALVDGTSTVAAADAEGNLVVLVHSNSFPRYGSGLVVPGLDLVLSNRAGRGFTFLPGHPNAPLPGSRPPTTLHAWAAKDSSGAWVLGATPGGEQQVPWNTQTLRRLLDLPPDLAPDLAPAALATALAAPRWEFTASGDLLREGDRLPEFGARSAHTIVRRDADGTLTAVADPRQDTAAVAL</sequence>
<dbReference type="PANTHER" id="PTHR43881">
    <property type="entry name" value="GAMMA-GLUTAMYLTRANSPEPTIDASE (AFU_ORTHOLOGUE AFUA_4G13580)"/>
    <property type="match status" value="1"/>
</dbReference>
<evidence type="ECO:0000313" key="2">
    <source>
        <dbReference type="Proteomes" id="UP000272400"/>
    </source>
</evidence>
<keyword evidence="2" id="KW-1185">Reference proteome</keyword>
<dbReference type="InterPro" id="IPR029055">
    <property type="entry name" value="Ntn_hydrolases_N"/>
</dbReference>